<comment type="caution">
    <text evidence="2">The sequence shown here is derived from an EMBL/GenBank/DDBJ whole genome shotgun (WGS) entry which is preliminary data.</text>
</comment>
<keyword evidence="1" id="KW-0812">Transmembrane</keyword>
<keyword evidence="1" id="KW-0472">Membrane</keyword>
<accession>A0A9D1GZX4</accession>
<evidence type="ECO:0000313" key="3">
    <source>
        <dbReference type="Proteomes" id="UP000886842"/>
    </source>
</evidence>
<dbReference type="Proteomes" id="UP000886842">
    <property type="component" value="Unassembled WGS sequence"/>
</dbReference>
<sequence>MTLLMIRTQLWWQEQLHRLDTLADRQPTRNERGNNSIEMAIIIGVVIIVATLIGVAIKAAVDARLPNLQ</sequence>
<evidence type="ECO:0000313" key="2">
    <source>
        <dbReference type="EMBL" id="HIT76569.1"/>
    </source>
</evidence>
<keyword evidence="1" id="KW-1133">Transmembrane helix</keyword>
<protein>
    <submittedName>
        <fullName evidence="2">Uncharacterized protein</fullName>
    </submittedName>
</protein>
<organism evidence="2 3">
    <name type="scientific">Candidatus Avipropionibacterium avicola</name>
    <dbReference type="NCBI Taxonomy" id="2840701"/>
    <lineage>
        <taxon>Bacteria</taxon>
        <taxon>Bacillati</taxon>
        <taxon>Actinomycetota</taxon>
        <taxon>Actinomycetes</taxon>
        <taxon>Propionibacteriales</taxon>
        <taxon>Propionibacteriaceae</taxon>
        <taxon>Propionibacteriaceae incertae sedis</taxon>
        <taxon>Candidatus Avipropionibacterium</taxon>
    </lineage>
</organism>
<reference evidence="2" key="1">
    <citation type="submission" date="2020-10" db="EMBL/GenBank/DDBJ databases">
        <authorList>
            <person name="Gilroy R."/>
        </authorList>
    </citation>
    <scope>NUCLEOTIDE SEQUENCE</scope>
    <source>
        <strain evidence="2">ChiGjej1B1-24693</strain>
    </source>
</reference>
<reference evidence="2" key="2">
    <citation type="journal article" date="2021" name="PeerJ">
        <title>Extensive microbial diversity within the chicken gut microbiome revealed by metagenomics and culture.</title>
        <authorList>
            <person name="Gilroy R."/>
            <person name="Ravi A."/>
            <person name="Getino M."/>
            <person name="Pursley I."/>
            <person name="Horton D.L."/>
            <person name="Alikhan N.F."/>
            <person name="Baker D."/>
            <person name="Gharbi K."/>
            <person name="Hall N."/>
            <person name="Watson M."/>
            <person name="Adriaenssens E.M."/>
            <person name="Foster-Nyarko E."/>
            <person name="Jarju S."/>
            <person name="Secka A."/>
            <person name="Antonio M."/>
            <person name="Oren A."/>
            <person name="Chaudhuri R.R."/>
            <person name="La Ragione R."/>
            <person name="Hildebrand F."/>
            <person name="Pallen M.J."/>
        </authorList>
    </citation>
    <scope>NUCLEOTIDE SEQUENCE</scope>
    <source>
        <strain evidence="2">ChiGjej1B1-24693</strain>
    </source>
</reference>
<dbReference type="EMBL" id="DVLP01000391">
    <property type="protein sequence ID" value="HIT76569.1"/>
    <property type="molecule type" value="Genomic_DNA"/>
</dbReference>
<gene>
    <name evidence="2" type="ORF">IAA98_13375</name>
</gene>
<proteinExistence type="predicted"/>
<name>A0A9D1GZX4_9ACTN</name>
<evidence type="ECO:0000256" key="1">
    <source>
        <dbReference type="SAM" id="Phobius"/>
    </source>
</evidence>
<feature type="transmembrane region" description="Helical" evidence="1">
    <location>
        <begin position="39"/>
        <end position="61"/>
    </location>
</feature>
<dbReference type="AlphaFoldDB" id="A0A9D1GZX4"/>